<dbReference type="InParanoid" id="A0A3N4KB47"/>
<dbReference type="AlphaFoldDB" id="A0A3N4KB47"/>
<feature type="signal peptide" evidence="1">
    <location>
        <begin position="1"/>
        <end position="25"/>
    </location>
</feature>
<accession>A0A3N4KB47</accession>
<organism evidence="2 3">
    <name type="scientific">Morchella conica CCBAS932</name>
    <dbReference type="NCBI Taxonomy" id="1392247"/>
    <lineage>
        <taxon>Eukaryota</taxon>
        <taxon>Fungi</taxon>
        <taxon>Dikarya</taxon>
        <taxon>Ascomycota</taxon>
        <taxon>Pezizomycotina</taxon>
        <taxon>Pezizomycetes</taxon>
        <taxon>Pezizales</taxon>
        <taxon>Morchellaceae</taxon>
        <taxon>Morchella</taxon>
    </lineage>
</organism>
<protein>
    <submittedName>
        <fullName evidence="2">Uncharacterized protein</fullName>
    </submittedName>
</protein>
<name>A0A3N4KB47_9PEZI</name>
<evidence type="ECO:0000313" key="2">
    <source>
        <dbReference type="EMBL" id="RPB07727.1"/>
    </source>
</evidence>
<feature type="chain" id="PRO_5018073391" evidence="1">
    <location>
        <begin position="26"/>
        <end position="221"/>
    </location>
</feature>
<dbReference type="EMBL" id="ML119176">
    <property type="protein sequence ID" value="RPB07727.1"/>
    <property type="molecule type" value="Genomic_DNA"/>
</dbReference>
<dbReference type="Proteomes" id="UP000277580">
    <property type="component" value="Unassembled WGS sequence"/>
</dbReference>
<dbReference type="OrthoDB" id="5357588at2759"/>
<keyword evidence="3" id="KW-1185">Reference proteome</keyword>
<sequence>MMRIYTPLILLFAILFGSAIVNALAAPQEANRAPDAKMAAAIEAAIAKIPNFTRISKLPPNSTYTFTQEVFNPVTKINTTMMVSSTVSDLIAGLSESSSNALAKRDDPEFGYVCETTIRSPRLFDVIGNIIEMNRNPRAVCCQLERRGRCHTMRNWGTSSMGICGSWMRCVPCKNVSEFLILLAESCYQNYRGYPVTGGRFVLGWWGTTAPWGGELTVFRS</sequence>
<evidence type="ECO:0000256" key="1">
    <source>
        <dbReference type="SAM" id="SignalP"/>
    </source>
</evidence>
<evidence type="ECO:0000313" key="3">
    <source>
        <dbReference type="Proteomes" id="UP000277580"/>
    </source>
</evidence>
<keyword evidence="1" id="KW-0732">Signal</keyword>
<proteinExistence type="predicted"/>
<reference evidence="2 3" key="1">
    <citation type="journal article" date="2018" name="Nat. Ecol. Evol.">
        <title>Pezizomycetes genomes reveal the molecular basis of ectomycorrhizal truffle lifestyle.</title>
        <authorList>
            <person name="Murat C."/>
            <person name="Payen T."/>
            <person name="Noel B."/>
            <person name="Kuo A."/>
            <person name="Morin E."/>
            <person name="Chen J."/>
            <person name="Kohler A."/>
            <person name="Krizsan K."/>
            <person name="Balestrini R."/>
            <person name="Da Silva C."/>
            <person name="Montanini B."/>
            <person name="Hainaut M."/>
            <person name="Levati E."/>
            <person name="Barry K.W."/>
            <person name="Belfiori B."/>
            <person name="Cichocki N."/>
            <person name="Clum A."/>
            <person name="Dockter R.B."/>
            <person name="Fauchery L."/>
            <person name="Guy J."/>
            <person name="Iotti M."/>
            <person name="Le Tacon F."/>
            <person name="Lindquist E.A."/>
            <person name="Lipzen A."/>
            <person name="Malagnac F."/>
            <person name="Mello A."/>
            <person name="Molinier V."/>
            <person name="Miyauchi S."/>
            <person name="Poulain J."/>
            <person name="Riccioni C."/>
            <person name="Rubini A."/>
            <person name="Sitrit Y."/>
            <person name="Splivallo R."/>
            <person name="Traeger S."/>
            <person name="Wang M."/>
            <person name="Zifcakova L."/>
            <person name="Wipf D."/>
            <person name="Zambonelli A."/>
            <person name="Paolocci F."/>
            <person name="Nowrousian M."/>
            <person name="Ottonello S."/>
            <person name="Baldrian P."/>
            <person name="Spatafora J.W."/>
            <person name="Henrissat B."/>
            <person name="Nagy L.G."/>
            <person name="Aury J.M."/>
            <person name="Wincker P."/>
            <person name="Grigoriev I.V."/>
            <person name="Bonfante P."/>
            <person name="Martin F.M."/>
        </authorList>
    </citation>
    <scope>NUCLEOTIDE SEQUENCE [LARGE SCALE GENOMIC DNA]</scope>
    <source>
        <strain evidence="2 3">CCBAS932</strain>
    </source>
</reference>
<gene>
    <name evidence="2" type="ORF">P167DRAFT_539891</name>
</gene>